<dbReference type="eggNOG" id="COG1664">
    <property type="taxonomic scope" value="Bacteria"/>
</dbReference>
<gene>
    <name evidence="3" type="ORF">ThimaDRAFT_4281</name>
</gene>
<dbReference type="Pfam" id="PF23981">
    <property type="entry name" value="DUF7305"/>
    <property type="match status" value="1"/>
</dbReference>
<accession>F9UH14</accession>
<name>F9UH14_9GAMM</name>
<evidence type="ECO:0000259" key="2">
    <source>
        <dbReference type="Pfam" id="PF23981"/>
    </source>
</evidence>
<evidence type="ECO:0000313" key="4">
    <source>
        <dbReference type="Proteomes" id="UP000005459"/>
    </source>
</evidence>
<evidence type="ECO:0000313" key="3">
    <source>
        <dbReference type="EMBL" id="EGV16512.1"/>
    </source>
</evidence>
<dbReference type="Proteomes" id="UP000005459">
    <property type="component" value="Unassembled WGS sequence"/>
</dbReference>
<dbReference type="EMBL" id="AFWV01000017">
    <property type="protein sequence ID" value="EGV16512.1"/>
    <property type="molecule type" value="Genomic_DNA"/>
</dbReference>
<feature type="region of interest" description="Disordered" evidence="1">
    <location>
        <begin position="163"/>
        <end position="199"/>
    </location>
</feature>
<dbReference type="AlphaFoldDB" id="F9UH14"/>
<reference evidence="3 4" key="1">
    <citation type="submission" date="2011-06" db="EMBL/GenBank/DDBJ databases">
        <title>The draft genome of Thiocapsa marina 5811.</title>
        <authorList>
            <consortium name="US DOE Joint Genome Institute (JGI-PGF)"/>
            <person name="Lucas S."/>
            <person name="Han J."/>
            <person name="Cheng J.-F."/>
            <person name="Goodwin L."/>
            <person name="Pitluck S."/>
            <person name="Peters L."/>
            <person name="Land M.L."/>
            <person name="Hauser L."/>
            <person name="Vogl K."/>
            <person name="Liu Z."/>
            <person name="Imhoff J."/>
            <person name="Thiel V."/>
            <person name="Frigaard N.-U."/>
            <person name="Bryant D."/>
            <person name="Woyke T.J."/>
        </authorList>
    </citation>
    <scope>NUCLEOTIDE SEQUENCE [LARGE SCALE GENOMIC DNA]</scope>
    <source>
        <strain evidence="3 4">5811</strain>
    </source>
</reference>
<proteinExistence type="predicted"/>
<protein>
    <recommendedName>
        <fullName evidence="2">DUF7305 domain-containing protein</fullName>
    </recommendedName>
</protein>
<sequence>MNEVLAETRLSFSVSVGTGLFNEMYQPFADAGVVGCEGVATRGSGQIDSYDSSAGPYNAANPGREAHVLTTSPSAMIELTGNAPIYGSVNSTGGVSATGSSPVFGDINATGEVSLKGGGVKVYGNVNTAGDVVFESSAEVHGNVSANGDIAFENWGARVTGDANAGGTITSKNKNKPPEDHVGGSVQAGSNPGNSGVPETPCDPLGIDEIVSEFDGQFSTGEMNIGPWTYRDLKLSPDGVDYYDPTWNVKSWKTDNTRTMQDVDLFGNETRFLKVSDFSLGQNGSLEVTGGDVVLMVDGDMSIGGNTAITIAPGSSLTVLLTGKFDLQGSVTVNDKNPIDASGKIPFSLYSTYEQASKKGNNDGVQMRGNTDLTAVVYAPKSHVSATGSGTLFGQVRGKSVEATGAGGIHYDVRLGTFSVPTSESTGGNDDATAVRVTSWNVVLPVSE</sequence>
<dbReference type="InterPro" id="IPR055729">
    <property type="entry name" value="DUF7305"/>
</dbReference>
<keyword evidence="4" id="KW-1185">Reference proteome</keyword>
<organism evidence="3 4">
    <name type="scientific">Thiocapsa marina 5811</name>
    <dbReference type="NCBI Taxonomy" id="768671"/>
    <lineage>
        <taxon>Bacteria</taxon>
        <taxon>Pseudomonadati</taxon>
        <taxon>Pseudomonadota</taxon>
        <taxon>Gammaproteobacteria</taxon>
        <taxon>Chromatiales</taxon>
        <taxon>Chromatiaceae</taxon>
        <taxon>Thiocapsa</taxon>
    </lineage>
</organism>
<evidence type="ECO:0000256" key="1">
    <source>
        <dbReference type="SAM" id="MobiDB-lite"/>
    </source>
</evidence>
<feature type="domain" description="DUF7305" evidence="2">
    <location>
        <begin position="276"/>
        <end position="416"/>
    </location>
</feature>